<dbReference type="KEGG" id="coh:EAV92_04190"/>
<feature type="transmembrane region" description="Helical" evidence="1">
    <location>
        <begin position="53"/>
        <end position="72"/>
    </location>
</feature>
<keyword evidence="3" id="KW-1185">Reference proteome</keyword>
<reference evidence="2 3" key="1">
    <citation type="submission" date="2018-10" db="EMBL/GenBank/DDBJ databases">
        <title>Genome Sequence of Cohnella sp.</title>
        <authorList>
            <person name="Srinivasan S."/>
            <person name="Kim M.K."/>
        </authorList>
    </citation>
    <scope>NUCLEOTIDE SEQUENCE [LARGE SCALE GENOMIC DNA]</scope>
    <source>
        <strain evidence="2 3">18JY8-7</strain>
    </source>
</reference>
<accession>A0A3G3JUD0</accession>
<proteinExistence type="predicted"/>
<evidence type="ECO:0000256" key="1">
    <source>
        <dbReference type="SAM" id="Phobius"/>
    </source>
</evidence>
<dbReference type="RefSeq" id="WP_123039898.1">
    <property type="nucleotide sequence ID" value="NZ_CP033433.1"/>
</dbReference>
<sequence length="215" mass="25113">MDFLFISIVEYVGILCGLLSLFRFQLRYYIPQIIFASVACSFLSHALSLKYQVSYAPIVQLVVLILFLWLLFQIAFFYSALMALSYTVAYVTIQGGVIWVINGFFPEGKDFSITGTTTYEVQITFAVINFLLAWYLQKRYIGYTFVPTSMRSHLKWNRINRYLALMVVATFVTLAATYMLYTYTHFQWFILAIVPLILSTFAIFHLLKRRERLHD</sequence>
<keyword evidence="1" id="KW-1133">Transmembrane helix</keyword>
<feature type="transmembrane region" description="Helical" evidence="1">
    <location>
        <begin position="121"/>
        <end position="141"/>
    </location>
</feature>
<evidence type="ECO:0000313" key="2">
    <source>
        <dbReference type="EMBL" id="AYQ71836.1"/>
    </source>
</evidence>
<feature type="transmembrane region" description="Helical" evidence="1">
    <location>
        <begin position="162"/>
        <end position="181"/>
    </location>
</feature>
<feature type="transmembrane region" description="Helical" evidence="1">
    <location>
        <begin position="79"/>
        <end position="101"/>
    </location>
</feature>
<organism evidence="2 3">
    <name type="scientific">Cohnella candidum</name>
    <dbReference type="NCBI Taxonomy" id="2674991"/>
    <lineage>
        <taxon>Bacteria</taxon>
        <taxon>Bacillati</taxon>
        <taxon>Bacillota</taxon>
        <taxon>Bacilli</taxon>
        <taxon>Bacillales</taxon>
        <taxon>Paenibacillaceae</taxon>
        <taxon>Cohnella</taxon>
    </lineage>
</organism>
<keyword evidence="1" id="KW-0812">Transmembrane</keyword>
<dbReference type="EMBL" id="CP033433">
    <property type="protein sequence ID" value="AYQ71836.1"/>
    <property type="molecule type" value="Genomic_DNA"/>
</dbReference>
<keyword evidence="1" id="KW-0472">Membrane</keyword>
<protein>
    <submittedName>
        <fullName evidence="2">Uncharacterized protein</fullName>
    </submittedName>
</protein>
<feature type="transmembrane region" description="Helical" evidence="1">
    <location>
        <begin position="187"/>
        <end position="207"/>
    </location>
</feature>
<gene>
    <name evidence="2" type="ORF">EAV92_04190</name>
</gene>
<dbReference type="Proteomes" id="UP000269097">
    <property type="component" value="Chromosome"/>
</dbReference>
<evidence type="ECO:0000313" key="3">
    <source>
        <dbReference type="Proteomes" id="UP000269097"/>
    </source>
</evidence>
<name>A0A3G3JUD0_9BACL</name>
<feature type="transmembrane region" description="Helical" evidence="1">
    <location>
        <begin position="29"/>
        <end position="47"/>
    </location>
</feature>
<dbReference type="AlphaFoldDB" id="A0A3G3JUD0"/>
<feature type="transmembrane region" description="Helical" evidence="1">
    <location>
        <begin position="6"/>
        <end position="22"/>
    </location>
</feature>